<organism evidence="2 3">
    <name type="scientific">Candidatus Sodalis endolongispinus</name>
    <dbReference type="NCBI Taxonomy" id="2812662"/>
    <lineage>
        <taxon>Bacteria</taxon>
        <taxon>Pseudomonadati</taxon>
        <taxon>Pseudomonadota</taxon>
        <taxon>Gammaproteobacteria</taxon>
        <taxon>Enterobacterales</taxon>
        <taxon>Bruguierivoracaceae</taxon>
        <taxon>Sodalis</taxon>
    </lineage>
</organism>
<dbReference type="Gene3D" id="3.10.620.30">
    <property type="match status" value="1"/>
</dbReference>
<gene>
    <name evidence="2" type="ORF">JZM24_11410</name>
</gene>
<name>A0ABS5YDE5_9GAMM</name>
<comment type="caution">
    <text evidence="2">The sequence shown here is derived from an EMBL/GenBank/DDBJ whole genome shotgun (WGS) entry which is preliminary data.</text>
</comment>
<reference evidence="2 3" key="1">
    <citation type="journal article" date="2021" name="Genome Biol. Evol.">
        <title>The evolution of interdependence in a four-way mealybug symbiosis.</title>
        <authorList>
            <person name="Garber A.I."/>
            <person name="Kupper M."/>
            <person name="Laetsch D.R."/>
            <person name="Weldon S.R."/>
            <person name="Ladinsky M.S."/>
            <person name="Bjorkman P.J."/>
            <person name="McCutcheon J.P."/>
        </authorList>
    </citation>
    <scope>NUCLEOTIDE SEQUENCE [LARGE SCALE GENOMIC DNA]</scope>
    <source>
        <strain evidence="2">SOD</strain>
    </source>
</reference>
<evidence type="ECO:0000313" key="2">
    <source>
        <dbReference type="EMBL" id="MBT9432570.1"/>
    </source>
</evidence>
<proteinExistence type="predicted"/>
<evidence type="ECO:0000259" key="1">
    <source>
        <dbReference type="Pfam" id="PF01841"/>
    </source>
</evidence>
<dbReference type="Pfam" id="PF01841">
    <property type="entry name" value="Transglut_core"/>
    <property type="match status" value="1"/>
</dbReference>
<dbReference type="InterPro" id="IPR038765">
    <property type="entry name" value="Papain-like_cys_pep_sf"/>
</dbReference>
<dbReference type="SUPFAM" id="SSF54001">
    <property type="entry name" value="Cysteine proteinases"/>
    <property type="match status" value="1"/>
</dbReference>
<sequence length="421" mass="47777">MKLVKSRYENYIFELSNGYVRDFPYIQVGTSLSARDIFGPLAKKYQLISRQPLPPDARRIMQSLKGRPAAEQVAEIMRYLHQRYRYLGDWRARNRSYVPFDLAQIEQNGYGDCKDLSILLTAMLREAGVTARPALVERGLYAMPMAIPGVTANHAIVQANIAGKIEWLDPTQTNYAPGYVASDLQDRAALVFTPEGNVIVDAIPASTPRQVERFERNEIFTAQGRSIVHERQVRMKGGGLASLFQGESEHGVKSIDTSLCNAVVNENTRCRVERDPMQYQLPDAYQVIIHAEDRHALMRIADSRYLYLGSPYPTVWDDLNRYRSEGGLTDIYLGEPRKQLRQINLVGEGITAAINACRLRSKWFDIDIAGEKTARGYRYSKQITVKTSWIGHDETMQPAFQTLLTRASDCYDRLNFIVNAP</sequence>
<accession>A0ABS5YDE5</accession>
<feature type="domain" description="Transglutaminase-like" evidence="1">
    <location>
        <begin position="66"/>
        <end position="135"/>
    </location>
</feature>
<keyword evidence="3" id="KW-1185">Reference proteome</keyword>
<dbReference type="EMBL" id="JAFJYC010000001">
    <property type="protein sequence ID" value="MBT9432570.1"/>
    <property type="molecule type" value="Genomic_DNA"/>
</dbReference>
<dbReference type="Proteomes" id="UP000811282">
    <property type="component" value="Unassembled WGS sequence"/>
</dbReference>
<dbReference type="InterPro" id="IPR002931">
    <property type="entry name" value="Transglutaminase-like"/>
</dbReference>
<protein>
    <submittedName>
        <fullName evidence="2">Transglutaminase family protein</fullName>
    </submittedName>
</protein>
<evidence type="ECO:0000313" key="3">
    <source>
        <dbReference type="Proteomes" id="UP000811282"/>
    </source>
</evidence>
<dbReference type="RefSeq" id="WP_215669702.1">
    <property type="nucleotide sequence ID" value="NZ_JAFJYC010000001.1"/>
</dbReference>